<dbReference type="SUPFAM" id="SSF54001">
    <property type="entry name" value="Cysteine proteinases"/>
    <property type="match status" value="1"/>
</dbReference>
<keyword evidence="4" id="KW-1185">Reference proteome</keyword>
<dbReference type="EMBL" id="FPAA01000005">
    <property type="protein sequence ID" value="SFS62958.1"/>
    <property type="molecule type" value="Genomic_DNA"/>
</dbReference>
<comment type="similarity">
    <text evidence="1 2">Belongs to the arylamine N-acetyltransferase family.</text>
</comment>
<organism evidence="3 4">
    <name type="scientific">Marininema halotolerans</name>
    <dbReference type="NCBI Taxonomy" id="1155944"/>
    <lineage>
        <taxon>Bacteria</taxon>
        <taxon>Bacillati</taxon>
        <taxon>Bacillota</taxon>
        <taxon>Bacilli</taxon>
        <taxon>Bacillales</taxon>
        <taxon>Thermoactinomycetaceae</taxon>
        <taxon>Marininema</taxon>
    </lineage>
</organism>
<dbReference type="InterPro" id="IPR001447">
    <property type="entry name" value="Arylamine_N-AcTrfase"/>
</dbReference>
<accession>A0A1I6REP9</accession>
<dbReference type="GO" id="GO:0016407">
    <property type="term" value="F:acetyltransferase activity"/>
    <property type="evidence" value="ECO:0007669"/>
    <property type="project" value="InterPro"/>
</dbReference>
<evidence type="ECO:0000256" key="1">
    <source>
        <dbReference type="ARBA" id="ARBA00006547"/>
    </source>
</evidence>
<dbReference type="PRINTS" id="PR01543">
    <property type="entry name" value="ANATRNSFRASE"/>
</dbReference>
<dbReference type="Proteomes" id="UP000198660">
    <property type="component" value="Unassembled WGS sequence"/>
</dbReference>
<dbReference type="PANTHER" id="PTHR11786">
    <property type="entry name" value="N-HYDROXYARYLAMINE O-ACETYLTRANSFERASE"/>
    <property type="match status" value="1"/>
</dbReference>
<evidence type="ECO:0000313" key="3">
    <source>
        <dbReference type="EMBL" id="SFS62958.1"/>
    </source>
</evidence>
<proteinExistence type="inferred from homology"/>
<evidence type="ECO:0000313" key="4">
    <source>
        <dbReference type="Proteomes" id="UP000198660"/>
    </source>
</evidence>
<protein>
    <submittedName>
        <fullName evidence="3">N-hydroxyarylamine O-acetyltransferase</fullName>
    </submittedName>
</protein>
<name>A0A1I6REP9_9BACL</name>
<dbReference type="InterPro" id="IPR038765">
    <property type="entry name" value="Papain-like_cys_pep_sf"/>
</dbReference>
<dbReference type="Gene3D" id="3.30.2140.20">
    <property type="match status" value="1"/>
</dbReference>
<keyword evidence="3" id="KW-0808">Transferase</keyword>
<evidence type="ECO:0000256" key="2">
    <source>
        <dbReference type="RuleBase" id="RU003452"/>
    </source>
</evidence>
<dbReference type="RefSeq" id="WP_176391957.1">
    <property type="nucleotide sequence ID" value="NZ_FPAA01000005.1"/>
</dbReference>
<dbReference type="InterPro" id="IPR053710">
    <property type="entry name" value="Arylamine_NAT_domain_sf"/>
</dbReference>
<gene>
    <name evidence="3" type="ORF">SAMN05444972_10528</name>
</gene>
<reference evidence="4" key="1">
    <citation type="submission" date="2016-10" db="EMBL/GenBank/DDBJ databases">
        <authorList>
            <person name="Varghese N."/>
            <person name="Submissions S."/>
        </authorList>
    </citation>
    <scope>NUCLEOTIDE SEQUENCE [LARGE SCALE GENOMIC DNA]</scope>
    <source>
        <strain evidence="4">DSM 45789</strain>
    </source>
</reference>
<sequence>MDITTYLARIGVSRVSTPDLPTLSRLIQHHLYTVPFENIDIHEGKPIHLHAETIEEKIIHQRRGGFCYELNSVFATLLGHLGYQVSLVSGRVRTASGGFGPEYDHMALLVHMEEDPYLVDVGFGDSFRSPLPLSGGKRKDVSGFYRIRHRSSPHTYALEKRNGQRWLPEYLFTTQNRRLMEFEGMCIHQQISPTSIFRQKFLCTMATPGGRLTISDHHFTISERGHVQKIPIQPAERKKMIARWFQMEY</sequence>
<dbReference type="Pfam" id="PF00797">
    <property type="entry name" value="Acetyltransf_2"/>
    <property type="match status" value="1"/>
</dbReference>
<dbReference type="PANTHER" id="PTHR11786:SF0">
    <property type="entry name" value="ARYLAMINE N-ACETYLTRANSFERASE 4-RELATED"/>
    <property type="match status" value="1"/>
</dbReference>
<dbReference type="AlphaFoldDB" id="A0A1I6REP9"/>